<dbReference type="PROSITE" id="PS50878">
    <property type="entry name" value="RT_POL"/>
    <property type="match status" value="1"/>
</dbReference>
<dbReference type="RefSeq" id="WP_165344894.1">
    <property type="nucleotide sequence ID" value="NZ_JAAKZX010000253.1"/>
</dbReference>
<protein>
    <submittedName>
        <fullName evidence="2">Maturase</fullName>
    </submittedName>
</protein>
<sequence length="600" mass="68836">MQSAEVVLDVLRERGRRGLPLERLYRQLFNRQLYLVAYRKLYSNAGAMTPGVTGETVDGMSLEKIDLIIDMVRCERWRWSPVKRIRIPKKNGTRPLGLPGWSDKLLAEVVRMLHNAYYDVQFSDHSHGFRAGRGCHTALQEIVDVWNGTNWFIEGDISKCFESLDHAVLMETLGEKVHDGRFLRLVSEMLKAGYVEDWRWGATLSGAPQGGIASPVLSNIYLDRLDKYVEQQLLPLFSRGERRAPNPAYEKISSQIRSARRRGDRAEVQALCLQRRTLPSKDLEDPCYRRLRYIRYCDDILLGFSGPKAEAREIKQMLGQFLQEELKLELSQEKTLITHARTEKARFLGYDIVTQHANDKLTNGKRSINGEIGLRVPDEAITRRCAPYMRHGKPWLRPQMLSDQDYSIISQYQAEYRGVVQYYIRATNVCHLNRLHWAMESSMLKTLAGKHRSSVVKMARKYKTTIDTPVGPRVCFQAVVNRGEGKKPLVARFGGIPLRRQKKAVVVDRSPILFTTRGNELIGRLLAGECEVCGKTESLEVHHIRKLADLKQPGRREKPAWIQIMAKRKRKTLITCRGCHDDIHAGRPVTISKDNHWRAG</sequence>
<dbReference type="CDD" id="cd01651">
    <property type="entry name" value="RT_G2_intron"/>
    <property type="match status" value="1"/>
</dbReference>
<dbReference type="InterPro" id="IPR000477">
    <property type="entry name" value="RT_dom"/>
</dbReference>
<dbReference type="InterPro" id="IPR043502">
    <property type="entry name" value="DNA/RNA_pol_sf"/>
</dbReference>
<dbReference type="SUPFAM" id="SSF56672">
    <property type="entry name" value="DNA/RNA polymerases"/>
    <property type="match status" value="1"/>
</dbReference>
<feature type="domain" description="Reverse transcriptase" evidence="1">
    <location>
        <begin position="68"/>
        <end position="352"/>
    </location>
</feature>
<evidence type="ECO:0000313" key="3">
    <source>
        <dbReference type="Proteomes" id="UP001518140"/>
    </source>
</evidence>
<evidence type="ECO:0000259" key="1">
    <source>
        <dbReference type="PROSITE" id="PS50878"/>
    </source>
</evidence>
<dbReference type="PANTHER" id="PTHR34047:SF8">
    <property type="entry name" value="PROTEIN YKFC"/>
    <property type="match status" value="1"/>
</dbReference>
<dbReference type="EMBL" id="JAAKZX010000253">
    <property type="protein sequence ID" value="NGO48408.1"/>
    <property type="molecule type" value="Genomic_DNA"/>
</dbReference>
<dbReference type="Pfam" id="PF00078">
    <property type="entry name" value="RVT_1"/>
    <property type="match status" value="1"/>
</dbReference>
<dbReference type="Pfam" id="PF01348">
    <property type="entry name" value="Intron_maturas2"/>
    <property type="match status" value="1"/>
</dbReference>
<comment type="caution">
    <text evidence="2">The sequence shown here is derived from an EMBL/GenBank/DDBJ whole genome shotgun (WGS) entry which is preliminary data.</text>
</comment>
<dbReference type="Pfam" id="PF21368">
    <property type="entry name" value="AI2M-like_HNH"/>
    <property type="match status" value="1"/>
</dbReference>
<dbReference type="InterPro" id="IPR024937">
    <property type="entry name" value="Domain_X"/>
</dbReference>
<dbReference type="Proteomes" id="UP001518140">
    <property type="component" value="Unassembled WGS sequence"/>
</dbReference>
<gene>
    <name evidence="2" type="ORF">G6048_42125</name>
</gene>
<dbReference type="InterPro" id="IPR049030">
    <property type="entry name" value="AI2M-like_HNH"/>
</dbReference>
<dbReference type="PANTHER" id="PTHR34047">
    <property type="entry name" value="NUCLEAR INTRON MATURASE 1, MITOCHONDRIAL-RELATED"/>
    <property type="match status" value="1"/>
</dbReference>
<organism evidence="2 3">
    <name type="scientific">Streptomyces ureilyticus</name>
    <dbReference type="NCBI Taxonomy" id="1775131"/>
    <lineage>
        <taxon>Bacteria</taxon>
        <taxon>Bacillati</taxon>
        <taxon>Actinomycetota</taxon>
        <taxon>Actinomycetes</taxon>
        <taxon>Kitasatosporales</taxon>
        <taxon>Streptomycetaceae</taxon>
        <taxon>Streptomyces</taxon>
    </lineage>
</organism>
<dbReference type="InterPro" id="IPR051083">
    <property type="entry name" value="GrpII_Intron_Splice-Mob/Def"/>
</dbReference>
<accession>A0ABX0E3Z0</accession>
<name>A0ABX0E3Z0_9ACTN</name>
<evidence type="ECO:0000313" key="2">
    <source>
        <dbReference type="EMBL" id="NGO48408.1"/>
    </source>
</evidence>
<reference evidence="2 3" key="1">
    <citation type="submission" date="2020-02" db="EMBL/GenBank/DDBJ databases">
        <title>Whole-genome analyses of novel actinobacteria.</title>
        <authorList>
            <person name="Sahin N."/>
            <person name="Tokatli A."/>
        </authorList>
    </citation>
    <scope>NUCLEOTIDE SEQUENCE [LARGE SCALE GENOMIC DNA]</scope>
    <source>
        <strain evidence="2 3">YC419</strain>
    </source>
</reference>
<keyword evidence="3" id="KW-1185">Reference proteome</keyword>
<proteinExistence type="predicted"/>